<organism evidence="4 5">
    <name type="scientific">Kitasatospora kazusensis</name>
    <dbReference type="NCBI Taxonomy" id="407974"/>
    <lineage>
        <taxon>Bacteria</taxon>
        <taxon>Bacillati</taxon>
        <taxon>Actinomycetota</taxon>
        <taxon>Actinomycetes</taxon>
        <taxon>Kitasatosporales</taxon>
        <taxon>Streptomycetaceae</taxon>
        <taxon>Kitasatospora</taxon>
    </lineage>
</organism>
<dbReference type="SUPFAM" id="SSF53041">
    <property type="entry name" value="Resolvase-like"/>
    <property type="match status" value="1"/>
</dbReference>
<evidence type="ECO:0000313" key="4">
    <source>
        <dbReference type="EMBL" id="GAA2154552.1"/>
    </source>
</evidence>
<dbReference type="EMBL" id="BAAANT010000042">
    <property type="protein sequence ID" value="GAA2154552.1"/>
    <property type="molecule type" value="Genomic_DNA"/>
</dbReference>
<feature type="domain" description="Recombinase" evidence="3">
    <location>
        <begin position="202"/>
        <end position="323"/>
    </location>
</feature>
<protein>
    <submittedName>
        <fullName evidence="4">Recombinase family protein</fullName>
    </submittedName>
</protein>
<evidence type="ECO:0000256" key="1">
    <source>
        <dbReference type="ARBA" id="ARBA00023125"/>
    </source>
</evidence>
<evidence type="ECO:0000256" key="2">
    <source>
        <dbReference type="ARBA" id="ARBA00023172"/>
    </source>
</evidence>
<evidence type="ECO:0000259" key="3">
    <source>
        <dbReference type="PROSITE" id="PS51737"/>
    </source>
</evidence>
<dbReference type="PANTHER" id="PTHR30461:SF2">
    <property type="entry name" value="SERINE RECOMBINASE PINE-RELATED"/>
    <property type="match status" value="1"/>
</dbReference>
<dbReference type="SMART" id="SM00857">
    <property type="entry name" value="Resolvase"/>
    <property type="match status" value="1"/>
</dbReference>
<keyword evidence="2" id="KW-0233">DNA recombination</keyword>
<dbReference type="PROSITE" id="PS50096">
    <property type="entry name" value="IQ"/>
    <property type="match status" value="1"/>
</dbReference>
<proteinExistence type="predicted"/>
<keyword evidence="5" id="KW-1185">Reference proteome</keyword>
<evidence type="ECO:0000313" key="5">
    <source>
        <dbReference type="Proteomes" id="UP001422759"/>
    </source>
</evidence>
<comment type="caution">
    <text evidence="4">The sequence shown here is derived from an EMBL/GenBank/DDBJ whole genome shotgun (WGS) entry which is preliminary data.</text>
</comment>
<name>A0ABP5LZD7_9ACTN</name>
<dbReference type="InterPro" id="IPR050639">
    <property type="entry name" value="SSR_resolvase"/>
</dbReference>
<dbReference type="CDD" id="cd00338">
    <property type="entry name" value="Ser_Recombinase"/>
    <property type="match status" value="1"/>
</dbReference>
<dbReference type="PROSITE" id="PS51737">
    <property type="entry name" value="RECOMBINASE_DNA_BIND"/>
    <property type="match status" value="1"/>
</dbReference>
<keyword evidence="1" id="KW-0238">DNA-binding</keyword>
<dbReference type="InterPro" id="IPR006119">
    <property type="entry name" value="Resolv_N"/>
</dbReference>
<reference evidence="5" key="1">
    <citation type="journal article" date="2019" name="Int. J. Syst. Evol. Microbiol.">
        <title>The Global Catalogue of Microorganisms (GCM) 10K type strain sequencing project: providing services to taxonomists for standard genome sequencing and annotation.</title>
        <authorList>
            <consortium name="The Broad Institute Genomics Platform"/>
            <consortium name="The Broad Institute Genome Sequencing Center for Infectious Disease"/>
            <person name="Wu L."/>
            <person name="Ma J."/>
        </authorList>
    </citation>
    <scope>NUCLEOTIDE SEQUENCE [LARGE SCALE GENOMIC DNA]</scope>
    <source>
        <strain evidence="5">JCM 14560</strain>
    </source>
</reference>
<dbReference type="InterPro" id="IPR011109">
    <property type="entry name" value="DNA_bind_recombinase_dom"/>
</dbReference>
<dbReference type="Pfam" id="PF00239">
    <property type="entry name" value="Resolvase"/>
    <property type="match status" value="1"/>
</dbReference>
<dbReference type="PANTHER" id="PTHR30461">
    <property type="entry name" value="DNA-INVERTASE FROM LAMBDOID PROPHAGE"/>
    <property type="match status" value="1"/>
</dbReference>
<dbReference type="RefSeq" id="WP_344468536.1">
    <property type="nucleotide sequence ID" value="NZ_BAAANT010000042.1"/>
</dbReference>
<dbReference type="InterPro" id="IPR038109">
    <property type="entry name" value="DNA_bind_recomb_sf"/>
</dbReference>
<dbReference type="InterPro" id="IPR036162">
    <property type="entry name" value="Resolvase-like_N_sf"/>
</dbReference>
<dbReference type="Proteomes" id="UP001422759">
    <property type="component" value="Unassembled WGS sequence"/>
</dbReference>
<dbReference type="Gene3D" id="3.40.50.1390">
    <property type="entry name" value="Resolvase, N-terminal catalytic domain"/>
    <property type="match status" value="1"/>
</dbReference>
<dbReference type="Gene3D" id="3.90.1750.20">
    <property type="entry name" value="Putative Large Serine Recombinase, Chain B, Domain 2"/>
    <property type="match status" value="1"/>
</dbReference>
<gene>
    <name evidence="4" type="ORF">GCM10009760_53550</name>
</gene>
<sequence length="556" mass="62529">MGNRRGRTRSAAAREQYSVETEWTEADLALLEELKRREELLPADAPRGLISVRLSVLTEDTTSPVRQELDLRILALEHGIRVAGVASDLNVSATKVPPWKRKQLGDWLNNRGPEFDVLLFWKMDRFIRRLTDLSTMIDWCLKYGKNLISKNDTLDLTTAVGKILATLIGGLAEIEATNTSTRVTSLWDYTKTQSDWLVGKPAFGYVTSEDEKGNVVLAVDEDAHRALHWCRQAAQRGVSTRRMAIVLKRSGLCGPGLTTATLLRRLRNPALLGYRVEEDKNGGIRRSKLILGRDGKPIRVAPPIFTEEEFESLQAALDRRSKNQPTRQPGGATKFLGVLICTDCKSNMNVQHTVRTVEKPPPSDTPPGQSPDVEVFRYAYLRCQKCRSGGLGAPNPDVIYAKLVEDVLSVLGDEPVQIREYARGEEARKELRRLEEAVAYYMRELAPGGRFAKTRFTREQGQQTLDKLIADLEAIDPETTQDRWVKVHNGKTFREQWEAGGIGAMGADLLRVGIKCEVTRTKIPRQRAPQVHLKLMIPKDVRDRLVIKPDDFADVF</sequence>
<accession>A0ABP5LZD7</accession>